<evidence type="ECO:0000256" key="3">
    <source>
        <dbReference type="ARBA" id="ARBA00023015"/>
    </source>
</evidence>
<feature type="domain" description="Response regulatory" evidence="8">
    <location>
        <begin position="2"/>
        <end position="116"/>
    </location>
</feature>
<feature type="modified residue" description="4-aspartylphosphate" evidence="6">
    <location>
        <position position="51"/>
    </location>
</feature>
<evidence type="ECO:0000313" key="11">
    <source>
        <dbReference type="Proteomes" id="UP000028703"/>
    </source>
</evidence>
<dbReference type="GO" id="GO:0005829">
    <property type="term" value="C:cytosol"/>
    <property type="evidence" value="ECO:0007669"/>
    <property type="project" value="TreeGrafter"/>
</dbReference>
<dbReference type="PROSITE" id="PS51755">
    <property type="entry name" value="OMPR_PHOB"/>
    <property type="match status" value="1"/>
</dbReference>
<evidence type="ECO:0000259" key="9">
    <source>
        <dbReference type="PROSITE" id="PS51755"/>
    </source>
</evidence>
<dbReference type="PANTHER" id="PTHR48111">
    <property type="entry name" value="REGULATOR OF RPOS"/>
    <property type="match status" value="1"/>
</dbReference>
<comment type="caution">
    <text evidence="10">The sequence shown here is derived from an EMBL/GenBank/DDBJ whole genome shotgun (WGS) entry which is preliminary data.</text>
</comment>
<sequence length="225" mass="25363">MKILIVEDEKKLAGFIQQGLSQAGYLAEVCNNGSEALEMAIKNDFDLILLDLMLPGINGFDFLKNLRTFGTETPVIIISAVADSKQVVQGLDLGAVDYIRKPFEWDELLARIRTVSRFSNGSGQQKINIEDLEIDIPARKVKRGNTEIELTSKEFILLEYLARNANLVLTKNQLLENAWNMNFDPESNIVEVYMHQLRKKIDKGFDNPLIKTVIGAGYMLKGDKQ</sequence>
<dbReference type="InterPro" id="IPR001789">
    <property type="entry name" value="Sig_transdc_resp-reg_receiver"/>
</dbReference>
<dbReference type="Gene3D" id="1.10.10.10">
    <property type="entry name" value="Winged helix-like DNA-binding domain superfamily/Winged helix DNA-binding domain"/>
    <property type="match status" value="1"/>
</dbReference>
<dbReference type="FunFam" id="1.10.10.10:FF:000005">
    <property type="entry name" value="Two-component system response regulator"/>
    <property type="match status" value="1"/>
</dbReference>
<dbReference type="InterPro" id="IPR036388">
    <property type="entry name" value="WH-like_DNA-bd_sf"/>
</dbReference>
<dbReference type="RefSeq" id="WP_034705525.1">
    <property type="nucleotide sequence ID" value="NZ_JPRO01000011.1"/>
</dbReference>
<dbReference type="PROSITE" id="PS50110">
    <property type="entry name" value="RESPONSE_REGULATORY"/>
    <property type="match status" value="1"/>
</dbReference>
<dbReference type="InterPro" id="IPR011006">
    <property type="entry name" value="CheY-like_superfamily"/>
</dbReference>
<evidence type="ECO:0000256" key="1">
    <source>
        <dbReference type="ARBA" id="ARBA00022553"/>
    </source>
</evidence>
<dbReference type="PANTHER" id="PTHR48111:SF22">
    <property type="entry name" value="REGULATOR OF RPOS"/>
    <property type="match status" value="1"/>
</dbReference>
<dbReference type="STRING" id="421531.IX38_13210"/>
<dbReference type="SMART" id="SM00448">
    <property type="entry name" value="REC"/>
    <property type="match status" value="1"/>
</dbReference>
<dbReference type="InterPro" id="IPR001867">
    <property type="entry name" value="OmpR/PhoB-type_DNA-bd"/>
</dbReference>
<dbReference type="EMBL" id="JPRO01000011">
    <property type="protein sequence ID" value="KFF02555.1"/>
    <property type="molecule type" value="Genomic_DNA"/>
</dbReference>
<name>A0A085ZDP1_9FLAO</name>
<dbReference type="InterPro" id="IPR039420">
    <property type="entry name" value="WalR-like"/>
</dbReference>
<evidence type="ECO:0000256" key="4">
    <source>
        <dbReference type="ARBA" id="ARBA00023125"/>
    </source>
</evidence>
<accession>A0A085ZDP1</accession>
<dbReference type="eggNOG" id="COG0745">
    <property type="taxonomic scope" value="Bacteria"/>
</dbReference>
<evidence type="ECO:0000313" key="10">
    <source>
        <dbReference type="EMBL" id="KFF02555.1"/>
    </source>
</evidence>
<evidence type="ECO:0000256" key="2">
    <source>
        <dbReference type="ARBA" id="ARBA00023012"/>
    </source>
</evidence>
<evidence type="ECO:0000256" key="5">
    <source>
        <dbReference type="ARBA" id="ARBA00023163"/>
    </source>
</evidence>
<dbReference type="OrthoDB" id="9789181at2"/>
<dbReference type="GO" id="GO:0000156">
    <property type="term" value="F:phosphorelay response regulator activity"/>
    <property type="evidence" value="ECO:0007669"/>
    <property type="project" value="TreeGrafter"/>
</dbReference>
<dbReference type="SUPFAM" id="SSF52172">
    <property type="entry name" value="CheY-like"/>
    <property type="match status" value="1"/>
</dbReference>
<keyword evidence="11" id="KW-1185">Reference proteome</keyword>
<evidence type="ECO:0000256" key="7">
    <source>
        <dbReference type="PROSITE-ProRule" id="PRU01091"/>
    </source>
</evidence>
<dbReference type="Pfam" id="PF00486">
    <property type="entry name" value="Trans_reg_C"/>
    <property type="match status" value="1"/>
</dbReference>
<dbReference type="GO" id="GO:0032993">
    <property type="term" value="C:protein-DNA complex"/>
    <property type="evidence" value="ECO:0007669"/>
    <property type="project" value="TreeGrafter"/>
</dbReference>
<keyword evidence="2" id="KW-0902">Two-component regulatory system</keyword>
<dbReference type="SMART" id="SM00862">
    <property type="entry name" value="Trans_reg_C"/>
    <property type="match status" value="1"/>
</dbReference>
<dbReference type="CDD" id="cd00383">
    <property type="entry name" value="trans_reg_C"/>
    <property type="match status" value="1"/>
</dbReference>
<dbReference type="Pfam" id="PF00072">
    <property type="entry name" value="Response_reg"/>
    <property type="match status" value="1"/>
</dbReference>
<evidence type="ECO:0000256" key="6">
    <source>
        <dbReference type="PROSITE-ProRule" id="PRU00169"/>
    </source>
</evidence>
<keyword evidence="3" id="KW-0805">Transcription regulation</keyword>
<organism evidence="10 11">
    <name type="scientific">Chryseobacterium luteum</name>
    <dbReference type="NCBI Taxonomy" id="421531"/>
    <lineage>
        <taxon>Bacteria</taxon>
        <taxon>Pseudomonadati</taxon>
        <taxon>Bacteroidota</taxon>
        <taxon>Flavobacteriia</taxon>
        <taxon>Flavobacteriales</taxon>
        <taxon>Weeksellaceae</taxon>
        <taxon>Chryseobacterium group</taxon>
        <taxon>Chryseobacterium</taxon>
    </lineage>
</organism>
<keyword evidence="4 7" id="KW-0238">DNA-binding</keyword>
<feature type="DNA-binding region" description="OmpR/PhoB-type" evidence="7">
    <location>
        <begin position="124"/>
        <end position="222"/>
    </location>
</feature>
<dbReference type="GO" id="GO:0000976">
    <property type="term" value="F:transcription cis-regulatory region binding"/>
    <property type="evidence" value="ECO:0007669"/>
    <property type="project" value="TreeGrafter"/>
</dbReference>
<dbReference type="Gene3D" id="3.40.50.2300">
    <property type="match status" value="1"/>
</dbReference>
<keyword evidence="5" id="KW-0804">Transcription</keyword>
<dbReference type="Proteomes" id="UP000028703">
    <property type="component" value="Unassembled WGS sequence"/>
</dbReference>
<feature type="domain" description="OmpR/PhoB-type" evidence="9">
    <location>
        <begin position="124"/>
        <end position="222"/>
    </location>
</feature>
<protein>
    <submittedName>
        <fullName evidence="10">Transcriptional regulator</fullName>
    </submittedName>
</protein>
<dbReference type="AlphaFoldDB" id="A0A085ZDP1"/>
<proteinExistence type="predicted"/>
<evidence type="ECO:0000259" key="8">
    <source>
        <dbReference type="PROSITE" id="PS50110"/>
    </source>
</evidence>
<dbReference type="GO" id="GO:0006355">
    <property type="term" value="P:regulation of DNA-templated transcription"/>
    <property type="evidence" value="ECO:0007669"/>
    <property type="project" value="InterPro"/>
</dbReference>
<gene>
    <name evidence="10" type="ORF">IX38_13210</name>
</gene>
<keyword evidence="1 6" id="KW-0597">Phosphoprotein</keyword>
<reference evidence="10 11" key="1">
    <citation type="submission" date="2014-07" db="EMBL/GenBank/DDBJ databases">
        <title>Genome of Chryseobacterium luteum DSM 18605.</title>
        <authorList>
            <person name="Stropko S.J."/>
            <person name="Pipes S.E."/>
            <person name="Newman J.D."/>
        </authorList>
    </citation>
    <scope>NUCLEOTIDE SEQUENCE [LARGE SCALE GENOMIC DNA]</scope>
    <source>
        <strain evidence="10 11">DSM 18605</strain>
    </source>
</reference>